<keyword evidence="1" id="KW-0472">Membrane</keyword>
<dbReference type="PANTHER" id="PTHR23028">
    <property type="entry name" value="ACETYLTRANSFERASE"/>
    <property type="match status" value="1"/>
</dbReference>
<gene>
    <name evidence="3" type="ORF">PK35_02260</name>
</gene>
<evidence type="ECO:0000313" key="3">
    <source>
        <dbReference type="EMBL" id="KJD34624.1"/>
    </source>
</evidence>
<name>A0A0D7W6F9_9FLAO</name>
<feature type="transmembrane region" description="Helical" evidence="1">
    <location>
        <begin position="162"/>
        <end position="181"/>
    </location>
</feature>
<dbReference type="STRING" id="1382798.PK35_02260"/>
<feature type="transmembrane region" description="Helical" evidence="1">
    <location>
        <begin position="278"/>
        <end position="297"/>
    </location>
</feature>
<dbReference type="RefSeq" id="WP_044625010.1">
    <property type="nucleotide sequence ID" value="NZ_JTDV01000001.1"/>
</dbReference>
<dbReference type="OrthoDB" id="290051at2"/>
<dbReference type="EMBL" id="JTDV01000001">
    <property type="protein sequence ID" value="KJD34624.1"/>
    <property type="molecule type" value="Genomic_DNA"/>
</dbReference>
<dbReference type="GO" id="GO:0016020">
    <property type="term" value="C:membrane"/>
    <property type="evidence" value="ECO:0007669"/>
    <property type="project" value="TreeGrafter"/>
</dbReference>
<feature type="transmembrane region" description="Helical" evidence="1">
    <location>
        <begin position="217"/>
        <end position="235"/>
    </location>
</feature>
<dbReference type="Pfam" id="PF01757">
    <property type="entry name" value="Acyl_transf_3"/>
    <property type="match status" value="1"/>
</dbReference>
<feature type="transmembrane region" description="Helical" evidence="1">
    <location>
        <begin position="85"/>
        <end position="111"/>
    </location>
</feature>
<feature type="transmembrane region" description="Helical" evidence="1">
    <location>
        <begin position="303"/>
        <end position="321"/>
    </location>
</feature>
<proteinExistence type="predicted"/>
<dbReference type="GO" id="GO:0000271">
    <property type="term" value="P:polysaccharide biosynthetic process"/>
    <property type="evidence" value="ECO:0007669"/>
    <property type="project" value="TreeGrafter"/>
</dbReference>
<dbReference type="InterPro" id="IPR002656">
    <property type="entry name" value="Acyl_transf_3_dom"/>
</dbReference>
<feature type="domain" description="Acyltransferase 3" evidence="2">
    <location>
        <begin position="8"/>
        <end position="320"/>
    </location>
</feature>
<dbReference type="InterPro" id="IPR050879">
    <property type="entry name" value="Acyltransferase_3"/>
</dbReference>
<comment type="caution">
    <text evidence="3">The sequence shown here is derived from an EMBL/GenBank/DDBJ whole genome shotgun (WGS) entry which is preliminary data.</text>
</comment>
<dbReference type="AlphaFoldDB" id="A0A0D7W6F9"/>
<dbReference type="PATRIC" id="fig|1382798.3.peg.456"/>
<dbReference type="GO" id="GO:0016747">
    <property type="term" value="F:acyltransferase activity, transferring groups other than amino-acyl groups"/>
    <property type="evidence" value="ECO:0007669"/>
    <property type="project" value="InterPro"/>
</dbReference>
<organism evidence="3 4">
    <name type="scientific">Neotamlana nanhaiensis</name>
    <dbReference type="NCBI Taxonomy" id="1382798"/>
    <lineage>
        <taxon>Bacteria</taxon>
        <taxon>Pseudomonadati</taxon>
        <taxon>Bacteroidota</taxon>
        <taxon>Flavobacteriia</taxon>
        <taxon>Flavobacteriales</taxon>
        <taxon>Flavobacteriaceae</taxon>
        <taxon>Neotamlana</taxon>
    </lineage>
</organism>
<feature type="transmembrane region" description="Helical" evidence="1">
    <location>
        <begin position="241"/>
        <end position="257"/>
    </location>
</feature>
<evidence type="ECO:0000256" key="1">
    <source>
        <dbReference type="SAM" id="Phobius"/>
    </source>
</evidence>
<sequence length="347" mass="39516">MKKEKLIGLQILRGMAAWLVVLHHINQVYYNYNPPFQLLSIFNFGNFGVDIFFVLSGFIMYYSVKNNSQGGIVFLIDRCFRIFPVYWVMTALLLISKIILPANAYGTSFTFESLIKSLFLIPHANPSGFGFFPFLAVGWTLVYEMVFYITLSFALMIYQKGALIISSLFLLILLLFGKNNIFGSSNLLLLEFVSGIALAYLFIRIKVTNFFLVLSKSFYSVSVLVLTIIFTSLLIYKLGYLITKMICAVLIVFSFLLNEELFRKKLNKSSLGVVLGDISYSTYLIHTIILGWFIIPFGSAQNVILKAMIVLAVLFLTYFLSKLSFSKIEISKNIGSFRSKIKEYLIK</sequence>
<keyword evidence="4" id="KW-1185">Reference proteome</keyword>
<keyword evidence="1" id="KW-1133">Transmembrane helix</keyword>
<reference evidence="3 4" key="1">
    <citation type="journal article" date="2015" name="Antonie Van Leeuwenhoek">
        <title>Tamlana nanhaiensis sp. nov., isolated from surface seawater collected from the South China Sea.</title>
        <authorList>
            <person name="Liu X."/>
            <person name="Lai Q."/>
            <person name="Du Y."/>
            <person name="Li G."/>
            <person name="Sun F."/>
            <person name="Shao Z."/>
        </authorList>
    </citation>
    <scope>NUCLEOTIDE SEQUENCE [LARGE SCALE GENOMIC DNA]</scope>
    <source>
        <strain evidence="3 4">FHC16</strain>
    </source>
</reference>
<feature type="transmembrane region" description="Helical" evidence="1">
    <location>
        <begin position="131"/>
        <end position="155"/>
    </location>
</feature>
<feature type="transmembrane region" description="Helical" evidence="1">
    <location>
        <begin position="187"/>
        <end position="205"/>
    </location>
</feature>
<dbReference type="PANTHER" id="PTHR23028:SF53">
    <property type="entry name" value="ACYL_TRANSF_3 DOMAIN-CONTAINING PROTEIN"/>
    <property type="match status" value="1"/>
</dbReference>
<accession>A0A0D7W6F9</accession>
<feature type="transmembrane region" description="Helical" evidence="1">
    <location>
        <begin position="44"/>
        <end position="64"/>
    </location>
</feature>
<protein>
    <recommendedName>
        <fullName evidence="2">Acyltransferase 3 domain-containing protein</fullName>
    </recommendedName>
</protein>
<dbReference type="Proteomes" id="UP000032361">
    <property type="component" value="Unassembled WGS sequence"/>
</dbReference>
<evidence type="ECO:0000313" key="4">
    <source>
        <dbReference type="Proteomes" id="UP000032361"/>
    </source>
</evidence>
<evidence type="ECO:0000259" key="2">
    <source>
        <dbReference type="Pfam" id="PF01757"/>
    </source>
</evidence>
<keyword evidence="1" id="KW-0812">Transmembrane</keyword>
<feature type="transmembrane region" description="Helical" evidence="1">
    <location>
        <begin position="12"/>
        <end position="32"/>
    </location>
</feature>